<dbReference type="Proteomes" id="UP001498238">
    <property type="component" value="Unassembled WGS sequence"/>
</dbReference>
<dbReference type="InterPro" id="IPR029063">
    <property type="entry name" value="SAM-dependent_MTases_sf"/>
</dbReference>
<dbReference type="Pfam" id="PF13649">
    <property type="entry name" value="Methyltransf_25"/>
    <property type="match status" value="1"/>
</dbReference>
<protein>
    <submittedName>
        <fullName evidence="5">Class I SAM-dependent methyltransferase</fullName>
    </submittedName>
</protein>
<dbReference type="GO" id="GO:0032259">
    <property type="term" value="P:methylation"/>
    <property type="evidence" value="ECO:0007669"/>
    <property type="project" value="UniProtKB-KW"/>
</dbReference>
<dbReference type="SUPFAM" id="SSF53335">
    <property type="entry name" value="S-adenosyl-L-methionine-dependent methyltransferases"/>
    <property type="match status" value="1"/>
</dbReference>
<dbReference type="EMBL" id="BAAAAF010000027">
    <property type="protein sequence ID" value="GAA0037418.1"/>
    <property type="molecule type" value="Genomic_DNA"/>
</dbReference>
<evidence type="ECO:0000256" key="1">
    <source>
        <dbReference type="ARBA" id="ARBA00022603"/>
    </source>
</evidence>
<evidence type="ECO:0000313" key="6">
    <source>
        <dbReference type="Proteomes" id="UP001498238"/>
    </source>
</evidence>
<name>A0ABP3CCH2_9MICO</name>
<dbReference type="PANTHER" id="PTHR43464">
    <property type="entry name" value="METHYLTRANSFERASE"/>
    <property type="match status" value="1"/>
</dbReference>
<gene>
    <name evidence="5" type="ORF">NCCP602_33800</name>
</gene>
<feature type="domain" description="Methyltransferase" evidence="4">
    <location>
        <begin position="40"/>
        <end position="134"/>
    </location>
</feature>
<dbReference type="RefSeq" id="WP_339394033.1">
    <property type="nucleotide sequence ID" value="NZ_BAAAAF010000027.1"/>
</dbReference>
<dbReference type="CDD" id="cd02440">
    <property type="entry name" value="AdoMet_MTases"/>
    <property type="match status" value="1"/>
</dbReference>
<dbReference type="InterPro" id="IPR041698">
    <property type="entry name" value="Methyltransf_25"/>
</dbReference>
<evidence type="ECO:0000259" key="4">
    <source>
        <dbReference type="Pfam" id="PF13649"/>
    </source>
</evidence>
<evidence type="ECO:0000256" key="3">
    <source>
        <dbReference type="ARBA" id="ARBA00022691"/>
    </source>
</evidence>
<organism evidence="5 6">
    <name type="scientific">Brevibacterium metallidurans</name>
    <dbReference type="NCBI Taxonomy" id="1482676"/>
    <lineage>
        <taxon>Bacteria</taxon>
        <taxon>Bacillati</taxon>
        <taxon>Actinomycetota</taxon>
        <taxon>Actinomycetes</taxon>
        <taxon>Micrococcales</taxon>
        <taxon>Brevibacteriaceae</taxon>
        <taxon>Brevibacterium</taxon>
    </lineage>
</organism>
<evidence type="ECO:0000256" key="2">
    <source>
        <dbReference type="ARBA" id="ARBA00022679"/>
    </source>
</evidence>
<accession>A0ABP3CCH2</accession>
<evidence type="ECO:0000313" key="5">
    <source>
        <dbReference type="EMBL" id="GAA0037418.1"/>
    </source>
</evidence>
<keyword evidence="2" id="KW-0808">Transferase</keyword>
<sequence length="243" mass="26346">MPDAIFANPQLVAVYDAFDGDRDDLEAYRAIAEEFSARTVIDLGCGTGVFARSLATSGIRVIGIDPAQASIDFAEAAAASASADVDFRRGTSADIPSVDADLVTMTGNVAQVFLGLDELRGVFADCARGLRPGGHLLFESRIPEVRPWTDWAGRAPRTLTVEGIGEVTETFVLGQIDLPFVAFTHLYRFADTGDTIGSQSRLRFHEKAEITSALEQTGFTVREVRDAPDRTGKEWVFIAEKLQ</sequence>
<reference evidence="5 6" key="1">
    <citation type="submission" date="2024-01" db="EMBL/GenBank/DDBJ databases">
        <title>Characterization of antibiotic resistant novel bacterial strains and their environmental applications.</title>
        <authorList>
            <person name="Manzoor S."/>
            <person name="Abbas S."/>
            <person name="Arshad M."/>
            <person name="Ahmed I."/>
        </authorList>
    </citation>
    <scope>NUCLEOTIDE SEQUENCE [LARGE SCALE GENOMIC DNA]</scope>
    <source>
        <strain evidence="5 6">NCCP-602</strain>
    </source>
</reference>
<keyword evidence="1 5" id="KW-0489">Methyltransferase</keyword>
<proteinExistence type="predicted"/>
<dbReference type="Gene3D" id="3.40.50.150">
    <property type="entry name" value="Vaccinia Virus protein VP39"/>
    <property type="match status" value="1"/>
</dbReference>
<keyword evidence="6" id="KW-1185">Reference proteome</keyword>
<comment type="caution">
    <text evidence="5">The sequence shown here is derived from an EMBL/GenBank/DDBJ whole genome shotgun (WGS) entry which is preliminary data.</text>
</comment>
<dbReference type="GO" id="GO:0008168">
    <property type="term" value="F:methyltransferase activity"/>
    <property type="evidence" value="ECO:0007669"/>
    <property type="project" value="UniProtKB-KW"/>
</dbReference>
<keyword evidence="3" id="KW-0949">S-adenosyl-L-methionine</keyword>
<dbReference type="PANTHER" id="PTHR43464:SF19">
    <property type="entry name" value="UBIQUINONE BIOSYNTHESIS O-METHYLTRANSFERASE, MITOCHONDRIAL"/>
    <property type="match status" value="1"/>
</dbReference>